<dbReference type="OrthoDB" id="153872at2759"/>
<reference evidence="1 2" key="1">
    <citation type="journal article" date="2015" name="Proc. Natl. Acad. Sci. U.S.A.">
        <title>The resurrection genome of Boea hygrometrica: A blueprint for survival of dehydration.</title>
        <authorList>
            <person name="Xiao L."/>
            <person name="Yang G."/>
            <person name="Zhang L."/>
            <person name="Yang X."/>
            <person name="Zhao S."/>
            <person name="Ji Z."/>
            <person name="Zhou Q."/>
            <person name="Hu M."/>
            <person name="Wang Y."/>
            <person name="Chen M."/>
            <person name="Xu Y."/>
            <person name="Jin H."/>
            <person name="Xiao X."/>
            <person name="Hu G."/>
            <person name="Bao F."/>
            <person name="Hu Y."/>
            <person name="Wan P."/>
            <person name="Li L."/>
            <person name="Deng X."/>
            <person name="Kuang T."/>
            <person name="Xiang C."/>
            <person name="Zhu J.K."/>
            <person name="Oliver M.J."/>
            <person name="He Y."/>
        </authorList>
    </citation>
    <scope>NUCLEOTIDE SEQUENCE [LARGE SCALE GENOMIC DNA]</scope>
    <source>
        <strain evidence="2">cv. XS01</strain>
    </source>
</reference>
<gene>
    <name evidence="1" type="ORF">F511_05204</name>
</gene>
<proteinExistence type="predicted"/>
<sequence length="264" mass="29361">MFPSMLNYPQQFDEFGSHGPDTSWEMPCSVIQTPTISDYYLGGVGDLFKAPEPVIEVPSMGLDPMNVVISIISAVDDSVTPQQPFLIAENESSIENGQLLDKVFYECERDLLAKEAIEASLSGIPSVVNIPVMESEAKMNANEELISRKLLQDTANSSCLRLMESVHEAPPRLNFPDPPVIDFDADCGIRRTFSEGDVKTIGDDNVTFLQSPLGLVKAYVSDVRKEKLSRYWNKKSKRNFGRKIKVGTEICPLKRIFTGVAHLE</sequence>
<evidence type="ECO:0000313" key="1">
    <source>
        <dbReference type="EMBL" id="KZV40959.1"/>
    </source>
</evidence>
<keyword evidence="2" id="KW-1185">Reference proteome</keyword>
<dbReference type="AlphaFoldDB" id="A0A2Z7C385"/>
<accession>A0A2Z7C385</accession>
<dbReference type="EMBL" id="KQ999852">
    <property type="protein sequence ID" value="KZV40959.1"/>
    <property type="molecule type" value="Genomic_DNA"/>
</dbReference>
<evidence type="ECO:0000313" key="2">
    <source>
        <dbReference type="Proteomes" id="UP000250235"/>
    </source>
</evidence>
<protein>
    <submittedName>
        <fullName evidence="1">Zinc finger protein CONSTANS-LIKE 6</fullName>
    </submittedName>
</protein>
<name>A0A2Z7C385_9LAMI</name>
<dbReference type="Proteomes" id="UP000250235">
    <property type="component" value="Unassembled WGS sequence"/>
</dbReference>
<organism evidence="1 2">
    <name type="scientific">Dorcoceras hygrometricum</name>
    <dbReference type="NCBI Taxonomy" id="472368"/>
    <lineage>
        <taxon>Eukaryota</taxon>
        <taxon>Viridiplantae</taxon>
        <taxon>Streptophyta</taxon>
        <taxon>Embryophyta</taxon>
        <taxon>Tracheophyta</taxon>
        <taxon>Spermatophyta</taxon>
        <taxon>Magnoliopsida</taxon>
        <taxon>eudicotyledons</taxon>
        <taxon>Gunneridae</taxon>
        <taxon>Pentapetalae</taxon>
        <taxon>asterids</taxon>
        <taxon>lamiids</taxon>
        <taxon>Lamiales</taxon>
        <taxon>Gesneriaceae</taxon>
        <taxon>Didymocarpoideae</taxon>
        <taxon>Trichosporeae</taxon>
        <taxon>Loxocarpinae</taxon>
        <taxon>Dorcoceras</taxon>
    </lineage>
</organism>